<dbReference type="Pfam" id="PF01738">
    <property type="entry name" value="DLH"/>
    <property type="match status" value="1"/>
</dbReference>
<accession>A0A7K0CMP4</accession>
<sequence length="92" mass="10015">MVDPVSARWTRLPEGPDVYAAVPDGQKPRATMVVGMELFGVTPWVERVCERPAAAGFAAIAPDFYWRSARRAGLGYDDAWKRVPGALEGLAP</sequence>
<dbReference type="AlphaFoldDB" id="A0A7K0CMP4"/>
<evidence type="ECO:0000313" key="2">
    <source>
        <dbReference type="EMBL" id="MQY14747.1"/>
    </source>
</evidence>
<dbReference type="InterPro" id="IPR002925">
    <property type="entry name" value="Dienelactn_hydro"/>
</dbReference>
<dbReference type="EMBL" id="WEGJ01000024">
    <property type="protein sequence ID" value="MQY14747.1"/>
    <property type="molecule type" value="Genomic_DNA"/>
</dbReference>
<dbReference type="InterPro" id="IPR029058">
    <property type="entry name" value="AB_hydrolase_fold"/>
</dbReference>
<gene>
    <name evidence="2" type="ORF">SRB5_49230</name>
</gene>
<name>A0A7K0CMP4_9ACTN</name>
<comment type="caution">
    <text evidence="2">The sequence shown here is derived from an EMBL/GenBank/DDBJ whole genome shotgun (WGS) entry which is preliminary data.</text>
</comment>
<dbReference type="SUPFAM" id="SSF53474">
    <property type="entry name" value="alpha/beta-Hydrolases"/>
    <property type="match status" value="1"/>
</dbReference>
<proteinExistence type="predicted"/>
<evidence type="ECO:0000259" key="1">
    <source>
        <dbReference type="Pfam" id="PF01738"/>
    </source>
</evidence>
<dbReference type="Gene3D" id="3.40.50.1820">
    <property type="entry name" value="alpha/beta hydrolase"/>
    <property type="match status" value="1"/>
</dbReference>
<feature type="domain" description="Dienelactone hydrolase" evidence="1">
    <location>
        <begin position="17"/>
        <end position="70"/>
    </location>
</feature>
<dbReference type="Proteomes" id="UP000466345">
    <property type="component" value="Unassembled WGS sequence"/>
</dbReference>
<organism evidence="2 3">
    <name type="scientific">Streptomyces smaragdinus</name>
    <dbReference type="NCBI Taxonomy" id="2585196"/>
    <lineage>
        <taxon>Bacteria</taxon>
        <taxon>Bacillati</taxon>
        <taxon>Actinomycetota</taxon>
        <taxon>Actinomycetes</taxon>
        <taxon>Kitasatosporales</taxon>
        <taxon>Streptomycetaceae</taxon>
        <taxon>Streptomyces</taxon>
    </lineage>
</organism>
<dbReference type="RefSeq" id="WP_194293022.1">
    <property type="nucleotide sequence ID" value="NZ_WEGJ01000024.1"/>
</dbReference>
<dbReference type="GO" id="GO:0016787">
    <property type="term" value="F:hydrolase activity"/>
    <property type="evidence" value="ECO:0007669"/>
    <property type="project" value="InterPro"/>
</dbReference>
<protein>
    <recommendedName>
        <fullName evidence="1">Dienelactone hydrolase domain-containing protein</fullName>
    </recommendedName>
</protein>
<keyword evidence="3" id="KW-1185">Reference proteome</keyword>
<evidence type="ECO:0000313" key="3">
    <source>
        <dbReference type="Proteomes" id="UP000466345"/>
    </source>
</evidence>
<reference evidence="2 3" key="1">
    <citation type="submission" date="2019-10" db="EMBL/GenBank/DDBJ databases">
        <title>Streptomyces smaragdinus sp. nov. and Streptomyces fabii sp. nov., isolated from the gut of fungus growing-termite Macrotermes natalensis.</title>
        <authorList>
            <person name="Schwitalla J."/>
            <person name="Benndorf R."/>
            <person name="Martin K."/>
            <person name="De Beer W."/>
            <person name="Kaster A.-K."/>
            <person name="Vollmers J."/>
            <person name="Poulsen M."/>
            <person name="Beemelmanns C."/>
        </authorList>
    </citation>
    <scope>NUCLEOTIDE SEQUENCE [LARGE SCALE GENOMIC DNA]</scope>
    <source>
        <strain evidence="2 3">RB5</strain>
    </source>
</reference>